<evidence type="ECO:0000313" key="1">
    <source>
        <dbReference type="EMBL" id="SKA07954.1"/>
    </source>
</evidence>
<organism evidence="1 2">
    <name type="scientific">Lysobacter spongiicola DSM 21749</name>
    <dbReference type="NCBI Taxonomy" id="1122188"/>
    <lineage>
        <taxon>Bacteria</taxon>
        <taxon>Pseudomonadati</taxon>
        <taxon>Pseudomonadota</taxon>
        <taxon>Gammaproteobacteria</taxon>
        <taxon>Lysobacterales</taxon>
        <taxon>Lysobacteraceae</taxon>
        <taxon>Novilysobacter</taxon>
    </lineage>
</organism>
<name>A0A1T4QW63_9GAMM</name>
<keyword evidence="2" id="KW-1185">Reference proteome</keyword>
<dbReference type="EMBL" id="FUXP01000006">
    <property type="protein sequence ID" value="SKA07954.1"/>
    <property type="molecule type" value="Genomic_DNA"/>
</dbReference>
<dbReference type="Proteomes" id="UP000190061">
    <property type="component" value="Unassembled WGS sequence"/>
</dbReference>
<dbReference type="PROSITE" id="PS51257">
    <property type="entry name" value="PROKAR_LIPOPROTEIN"/>
    <property type="match status" value="1"/>
</dbReference>
<gene>
    <name evidence="1" type="ORF">SAMN02745674_01808</name>
</gene>
<proteinExistence type="predicted"/>
<accession>A0A1T4QW63</accession>
<sequence>MIASRHLLVGIAVATAGCSGSVPMHDEDAALGRTPADGLEEAVEAAPAGPDKRGTVMYVGDADGKKRSVEIYYDRRHVRTIDHSFGEFQQELPASMSSSGNIVLLHQVESGTLHVSPEEVQRHERYYCNFVDLRTGCLLDRRTGEFCAGEWAENDTWRGSDGRTVNLLEERITAAQVVGSSQPPADGPVWSYRNLRHCDPPGRHNRRSYITLLEANVFSLTAEQLGAEWEDSENW</sequence>
<dbReference type="STRING" id="1122188.SAMN02745674_01808"/>
<evidence type="ECO:0008006" key="3">
    <source>
        <dbReference type="Google" id="ProtNLM"/>
    </source>
</evidence>
<protein>
    <recommendedName>
        <fullName evidence="3">Lipoprotein</fullName>
    </recommendedName>
</protein>
<evidence type="ECO:0000313" key="2">
    <source>
        <dbReference type="Proteomes" id="UP000190061"/>
    </source>
</evidence>
<dbReference type="AlphaFoldDB" id="A0A1T4QW63"/>
<reference evidence="1 2" key="1">
    <citation type="submission" date="2017-02" db="EMBL/GenBank/DDBJ databases">
        <authorList>
            <person name="Peterson S.W."/>
        </authorList>
    </citation>
    <scope>NUCLEOTIDE SEQUENCE [LARGE SCALE GENOMIC DNA]</scope>
    <source>
        <strain evidence="1 2">DSM 21749</strain>
    </source>
</reference>